<dbReference type="Gene3D" id="3.20.20.150">
    <property type="entry name" value="Divalent-metal-dependent TIM barrel enzymes"/>
    <property type="match status" value="1"/>
</dbReference>
<dbReference type="PROSITE" id="PS51257">
    <property type="entry name" value="PROKAR_LIPOPROTEIN"/>
    <property type="match status" value="1"/>
</dbReference>
<keyword evidence="3" id="KW-1185">Reference proteome</keyword>
<dbReference type="SUPFAM" id="SSF51658">
    <property type="entry name" value="Xylose isomerase-like"/>
    <property type="match status" value="1"/>
</dbReference>
<dbReference type="GO" id="GO:0016853">
    <property type="term" value="F:isomerase activity"/>
    <property type="evidence" value="ECO:0007669"/>
    <property type="project" value="UniProtKB-KW"/>
</dbReference>
<dbReference type="EMBL" id="RHHR01000008">
    <property type="protein sequence ID" value="RNB76191.1"/>
    <property type="molecule type" value="Genomic_DNA"/>
</dbReference>
<dbReference type="OrthoDB" id="9786584at2"/>
<sequence length="287" mass="32431">MAKQFSLAYLTVLGCPPDEMIEIAARTGYDFVSLRPIYMGLPGEPNYSLADNKELMQKTKRALSDTGIKLLDIELARIYDGVDPKRYLPSMEAAAELGGRHVLSSIWTDDRNFAVERFAELCDLAKPLGLTVELEFVPIASVSTLAGVLDVLHTVKRDNAGVMLDMHHFHRSGDKVEDLDAIPREWFRFFHLCDAPVEIPTAKEEMTRILREARLYVGEGGIDIASVVNRIPEIPYSIELPNTKRSQELGYEEFARRCLESAKAYFEKHPRTNQESLSTDKKKLIEV</sequence>
<evidence type="ECO:0000259" key="1">
    <source>
        <dbReference type="Pfam" id="PF01261"/>
    </source>
</evidence>
<gene>
    <name evidence="2" type="ORF">EDM52_04580</name>
</gene>
<dbReference type="InterPro" id="IPR036237">
    <property type="entry name" value="Xyl_isomerase-like_sf"/>
</dbReference>
<dbReference type="Pfam" id="PF01261">
    <property type="entry name" value="AP_endonuc_2"/>
    <property type="match status" value="1"/>
</dbReference>
<evidence type="ECO:0000313" key="3">
    <source>
        <dbReference type="Proteomes" id="UP000282028"/>
    </source>
</evidence>
<dbReference type="InterPro" id="IPR050312">
    <property type="entry name" value="IolE/XylAMocC-like"/>
</dbReference>
<keyword evidence="2" id="KW-0413">Isomerase</keyword>
<dbReference type="RefSeq" id="WP_122907855.1">
    <property type="nucleotide sequence ID" value="NZ_CBCSBE010000045.1"/>
</dbReference>
<proteinExistence type="predicted"/>
<name>A0A3M8CKX0_9BACL</name>
<dbReference type="AlphaFoldDB" id="A0A3M8CKX0"/>
<organism evidence="2 3">
    <name type="scientific">Brevibacillus invocatus</name>
    <dbReference type="NCBI Taxonomy" id="173959"/>
    <lineage>
        <taxon>Bacteria</taxon>
        <taxon>Bacillati</taxon>
        <taxon>Bacillota</taxon>
        <taxon>Bacilli</taxon>
        <taxon>Bacillales</taxon>
        <taxon>Paenibacillaceae</taxon>
        <taxon>Brevibacillus</taxon>
    </lineage>
</organism>
<comment type="caution">
    <text evidence="2">The sequence shown here is derived from an EMBL/GenBank/DDBJ whole genome shotgun (WGS) entry which is preliminary data.</text>
</comment>
<accession>A0A3M8CKX0</accession>
<reference evidence="2 3" key="1">
    <citation type="submission" date="2018-10" db="EMBL/GenBank/DDBJ databases">
        <title>Phylogenomics of Brevibacillus.</title>
        <authorList>
            <person name="Dunlap C."/>
        </authorList>
    </citation>
    <scope>NUCLEOTIDE SEQUENCE [LARGE SCALE GENOMIC DNA]</scope>
    <source>
        <strain evidence="2 3">JCM 12215</strain>
    </source>
</reference>
<dbReference type="InterPro" id="IPR013022">
    <property type="entry name" value="Xyl_isomerase-like_TIM-brl"/>
</dbReference>
<dbReference type="PANTHER" id="PTHR12110:SF48">
    <property type="entry name" value="BLL3656 PROTEIN"/>
    <property type="match status" value="1"/>
</dbReference>
<dbReference type="PANTHER" id="PTHR12110">
    <property type="entry name" value="HYDROXYPYRUVATE ISOMERASE"/>
    <property type="match status" value="1"/>
</dbReference>
<protein>
    <submittedName>
        <fullName evidence="2">Sugar phosphate isomerase/epimerase</fullName>
    </submittedName>
</protein>
<evidence type="ECO:0000313" key="2">
    <source>
        <dbReference type="EMBL" id="RNB76191.1"/>
    </source>
</evidence>
<feature type="domain" description="Xylose isomerase-like TIM barrel" evidence="1">
    <location>
        <begin position="22"/>
        <end position="253"/>
    </location>
</feature>
<dbReference type="Proteomes" id="UP000282028">
    <property type="component" value="Unassembled WGS sequence"/>
</dbReference>